<dbReference type="PANTHER" id="PTHR43877">
    <property type="entry name" value="AMINOALKYLPHOSPHONATE N-ACETYLTRANSFERASE-RELATED-RELATED"/>
    <property type="match status" value="1"/>
</dbReference>
<dbReference type="Pfam" id="PF00583">
    <property type="entry name" value="Acetyltransf_1"/>
    <property type="match status" value="1"/>
</dbReference>
<dbReference type="Proteomes" id="UP000176547">
    <property type="component" value="Unassembled WGS sequence"/>
</dbReference>
<sequence>MEIKTSVEKEVQAVKIVASGDGRIIGRAFLYVLKNELHKEPFGFLEDVFVEEQYRNGGVGKQIVERAIAEAKKQGCYKLVGNSRFQNEAAHRFYERFGFKKQGYEFRLDF</sequence>
<dbReference type="AlphaFoldDB" id="A0A1F5NBK4"/>
<dbReference type="SUPFAM" id="SSF55729">
    <property type="entry name" value="Acyl-CoA N-acyltransferases (Nat)"/>
    <property type="match status" value="1"/>
</dbReference>
<evidence type="ECO:0000256" key="1">
    <source>
        <dbReference type="ARBA" id="ARBA00022679"/>
    </source>
</evidence>
<dbReference type="EMBL" id="MFEG01000037">
    <property type="protein sequence ID" value="OGE74952.1"/>
    <property type="molecule type" value="Genomic_DNA"/>
</dbReference>
<proteinExistence type="predicted"/>
<dbReference type="GO" id="GO:0016747">
    <property type="term" value="F:acyltransferase activity, transferring groups other than amino-acyl groups"/>
    <property type="evidence" value="ECO:0007669"/>
    <property type="project" value="InterPro"/>
</dbReference>
<feature type="domain" description="N-acetyltransferase" evidence="3">
    <location>
        <begin position="1"/>
        <end position="110"/>
    </location>
</feature>
<keyword evidence="1" id="KW-0808">Transferase</keyword>
<dbReference type="PROSITE" id="PS51186">
    <property type="entry name" value="GNAT"/>
    <property type="match status" value="1"/>
</dbReference>
<protein>
    <recommendedName>
        <fullName evidence="3">N-acetyltransferase domain-containing protein</fullName>
    </recommendedName>
</protein>
<accession>A0A1F5NBK4</accession>
<evidence type="ECO:0000259" key="3">
    <source>
        <dbReference type="PROSITE" id="PS51186"/>
    </source>
</evidence>
<gene>
    <name evidence="4" type="ORF">A3K06_02160</name>
</gene>
<evidence type="ECO:0000313" key="4">
    <source>
        <dbReference type="EMBL" id="OGE74952.1"/>
    </source>
</evidence>
<keyword evidence="2" id="KW-0012">Acyltransferase</keyword>
<dbReference type="InterPro" id="IPR000182">
    <property type="entry name" value="GNAT_dom"/>
</dbReference>
<evidence type="ECO:0000256" key="2">
    <source>
        <dbReference type="ARBA" id="ARBA00023315"/>
    </source>
</evidence>
<organism evidence="4 5">
    <name type="scientific">Candidatus Doudnabacteria bacterium RIFCSPHIGHO2_01_52_17</name>
    <dbReference type="NCBI Taxonomy" id="1817820"/>
    <lineage>
        <taxon>Bacteria</taxon>
        <taxon>Candidatus Doudnaibacteriota</taxon>
    </lineage>
</organism>
<comment type="caution">
    <text evidence="4">The sequence shown here is derived from an EMBL/GenBank/DDBJ whole genome shotgun (WGS) entry which is preliminary data.</text>
</comment>
<dbReference type="Gene3D" id="3.40.630.30">
    <property type="match status" value="1"/>
</dbReference>
<evidence type="ECO:0000313" key="5">
    <source>
        <dbReference type="Proteomes" id="UP000176547"/>
    </source>
</evidence>
<name>A0A1F5NBK4_9BACT</name>
<dbReference type="InterPro" id="IPR050832">
    <property type="entry name" value="Bact_Acetyltransf"/>
</dbReference>
<reference evidence="4 5" key="1">
    <citation type="journal article" date="2016" name="Nat. Commun.">
        <title>Thousands of microbial genomes shed light on interconnected biogeochemical processes in an aquifer system.</title>
        <authorList>
            <person name="Anantharaman K."/>
            <person name="Brown C.T."/>
            <person name="Hug L.A."/>
            <person name="Sharon I."/>
            <person name="Castelle C.J."/>
            <person name="Probst A.J."/>
            <person name="Thomas B.C."/>
            <person name="Singh A."/>
            <person name="Wilkins M.J."/>
            <person name="Karaoz U."/>
            <person name="Brodie E.L."/>
            <person name="Williams K.H."/>
            <person name="Hubbard S.S."/>
            <person name="Banfield J.F."/>
        </authorList>
    </citation>
    <scope>NUCLEOTIDE SEQUENCE [LARGE SCALE GENOMIC DNA]</scope>
</reference>
<dbReference type="InterPro" id="IPR016181">
    <property type="entry name" value="Acyl_CoA_acyltransferase"/>
</dbReference>
<dbReference type="CDD" id="cd04301">
    <property type="entry name" value="NAT_SF"/>
    <property type="match status" value="1"/>
</dbReference>
<dbReference type="PANTHER" id="PTHR43877:SF1">
    <property type="entry name" value="ACETYLTRANSFERASE"/>
    <property type="match status" value="1"/>
</dbReference>